<dbReference type="Proteomes" id="UP001209803">
    <property type="component" value="Chromosome"/>
</dbReference>
<keyword evidence="1" id="KW-0812">Transmembrane</keyword>
<dbReference type="Pfam" id="PF12146">
    <property type="entry name" value="Hydrolase_4"/>
    <property type="match status" value="2"/>
</dbReference>
<dbReference type="RefSeq" id="WP_265680722.1">
    <property type="nucleotide sequence ID" value="NZ_CP120863.1"/>
</dbReference>
<name>A0ABY8F545_9HYPH</name>
<organism evidence="3 4">
    <name type="scientific">Roseibium porphyridii</name>
    <dbReference type="NCBI Taxonomy" id="2866279"/>
    <lineage>
        <taxon>Bacteria</taxon>
        <taxon>Pseudomonadati</taxon>
        <taxon>Pseudomonadota</taxon>
        <taxon>Alphaproteobacteria</taxon>
        <taxon>Hyphomicrobiales</taxon>
        <taxon>Stappiaceae</taxon>
        <taxon>Roseibium</taxon>
    </lineage>
</organism>
<keyword evidence="1" id="KW-1133">Transmembrane helix</keyword>
<evidence type="ECO:0000256" key="1">
    <source>
        <dbReference type="SAM" id="Phobius"/>
    </source>
</evidence>
<dbReference type="InterPro" id="IPR022742">
    <property type="entry name" value="Hydrolase_4"/>
</dbReference>
<sequence>MSEAENDPALNARATPSGSGKRVRKLLVNLTVVVAIAYTMAAGFMYLNQRSFLFVPTGELSDPAEAGLDQVAVETVTMADGTQISVWSAAPAVEGAPTVLYFHGNSGNVSTRASRFKQILDSGFGLYAPSYRGYAGSEGSPTEVDLISDGREHFQAVAGLTDRIIIHGESMGTGVATAIAADQPDTDLLVLEAPYTALVDRAYEQYPWLPVGLLMIDQMPTRERIGNVRAPILIVHGTEDFVIPVEHGKRLFERAADPKEILIFDGAAHNNLWSQGLWPAVLDAWEKTKAEE</sequence>
<feature type="domain" description="Serine aminopeptidase S33" evidence="2">
    <location>
        <begin position="98"/>
        <end position="201"/>
    </location>
</feature>
<keyword evidence="4" id="KW-1185">Reference proteome</keyword>
<protein>
    <submittedName>
        <fullName evidence="3">Alpha/beta fold hydrolase</fullName>
    </submittedName>
</protein>
<feature type="transmembrane region" description="Helical" evidence="1">
    <location>
        <begin position="26"/>
        <end position="47"/>
    </location>
</feature>
<accession>A0ABY8F545</accession>
<evidence type="ECO:0000259" key="2">
    <source>
        <dbReference type="Pfam" id="PF12146"/>
    </source>
</evidence>
<evidence type="ECO:0000313" key="4">
    <source>
        <dbReference type="Proteomes" id="UP001209803"/>
    </source>
</evidence>
<gene>
    <name evidence="3" type="ORF">K1718_22910</name>
</gene>
<dbReference type="InterPro" id="IPR029058">
    <property type="entry name" value="AB_hydrolase_fold"/>
</dbReference>
<feature type="domain" description="Serine aminopeptidase S33" evidence="2">
    <location>
        <begin position="221"/>
        <end position="270"/>
    </location>
</feature>
<dbReference type="PANTHER" id="PTHR12277">
    <property type="entry name" value="ALPHA/BETA HYDROLASE DOMAIN-CONTAINING PROTEIN"/>
    <property type="match status" value="1"/>
</dbReference>
<keyword evidence="3" id="KW-0378">Hydrolase</keyword>
<dbReference type="Gene3D" id="3.40.50.1820">
    <property type="entry name" value="alpha/beta hydrolase"/>
    <property type="match status" value="1"/>
</dbReference>
<keyword evidence="1" id="KW-0472">Membrane</keyword>
<dbReference type="EMBL" id="CP120863">
    <property type="protein sequence ID" value="WFE88980.1"/>
    <property type="molecule type" value="Genomic_DNA"/>
</dbReference>
<reference evidence="3 4" key="1">
    <citation type="submission" date="2023-03" db="EMBL/GenBank/DDBJ databases">
        <title>Roseibium porphyridii sp. nov. and Roseibium rhodosorbium sp. nov. isolated from marine algae, Porphyridium cruentum and Rhodosorus marinus, respectively.</title>
        <authorList>
            <person name="Lee M.W."/>
            <person name="Choi B.J."/>
            <person name="Lee J.K."/>
            <person name="Choi D.G."/>
            <person name="Baek J.H."/>
            <person name="Bayburt H."/>
            <person name="Kim J.M."/>
            <person name="Han D.M."/>
            <person name="Kim K.H."/>
            <person name="Jeon C.O."/>
        </authorList>
    </citation>
    <scope>NUCLEOTIDE SEQUENCE [LARGE SCALE GENOMIC DNA]</scope>
    <source>
        <strain evidence="3 4">KMA01</strain>
    </source>
</reference>
<dbReference type="GO" id="GO:0016787">
    <property type="term" value="F:hydrolase activity"/>
    <property type="evidence" value="ECO:0007669"/>
    <property type="project" value="UniProtKB-KW"/>
</dbReference>
<evidence type="ECO:0000313" key="3">
    <source>
        <dbReference type="EMBL" id="WFE88980.1"/>
    </source>
</evidence>
<proteinExistence type="predicted"/>
<dbReference type="PANTHER" id="PTHR12277:SF81">
    <property type="entry name" value="PROTEIN ABHD13"/>
    <property type="match status" value="1"/>
</dbReference>
<dbReference type="SUPFAM" id="SSF53474">
    <property type="entry name" value="alpha/beta-Hydrolases"/>
    <property type="match status" value="1"/>
</dbReference>